<dbReference type="GO" id="GO:0043531">
    <property type="term" value="F:ADP binding"/>
    <property type="evidence" value="ECO:0007669"/>
    <property type="project" value="InterPro"/>
</dbReference>
<dbReference type="OrthoDB" id="774413at2759"/>
<keyword evidence="2" id="KW-0433">Leucine-rich repeat</keyword>
<dbReference type="Gene3D" id="3.80.10.10">
    <property type="entry name" value="Ribonuclease Inhibitor"/>
    <property type="match status" value="4"/>
</dbReference>
<sequence length="1182" mass="134061">MAETLLLPVVRGVLGKAADALVRKVTAMWGVDDDRRDLELKLLYVQSLLADAEAKAEAETEAGRAVKGWMRELRAAAYQADDVLDDFQYEALRREAQSLRSTPSKVLDFFGSRNRLVFRHKASRDLKNVLGKIDKLVKDMQKFVLLQREPEAPQPLNRQTHSALDESAEIFGRDDDKAVVVKLLLDQQDQRSVQVLPIIGMGGLGKTTLAKMVYNDRKVQEHFEFRMWHCVSENFEATAVVKSVIELATNGRCDLPDTMELLRQRLQEVIGRKRFLLILDDVWNEDQLKWDDDLKPLLCSSIGGLGSMIVVTSRSRKVASIMGTLPTHELACLSEEDSWELFSKKAFCKGVEEQEEFITVGKLIVNKCKGLPLALKTMGGLMSSKYQIKQWEAIAESNRGGNIEILSILKLSYMHLSSEMKQCFAFCAVFPKDYEMDKDKLIQLWMANNFIQAEGDIDLVQKGEFVFYELVWRSFIQDVNVKVSDGYRLFPRYKKIGCKMHDLMHDLAKDITDECAFAEELIQQKASVNNVRHMQRLWDESDEITGLMKASLSLRTLLAQNSERKDVKELKLKSVRAIHCPDPYVIHRLINTTHLRYLDISGSEIVELPNSFCMMYNLQSLWLNYCRKLKFLPEGMQTMRQLTHIYLLGCISLERMPPKLSLLHNLCTLTSFIVDTGDGFGIEELQGLRQLGNVLELFNLRKVKSGSKANLHEKKNLTELFLHWGRKVGYNPLHDEVVSNNQEEVLESLVPNTKLKTLKLHGYGGLAISQWMRDPQIFCCLRELRISNCPGCKDLPLVWLLSPLEKLHLSSMNSLTTLCKNIDAEAAGYSTSQEIFPKLKMMRLHNLPEFERWAENSEGEPNSLVMFPQLEELSITNCNKIVNPPEAPALTSASFVEESADCIVPMSMEWGSFPSLIHLKFGSLVNVVMPVKDHQNQSQRPLRTLRSLVVEGNNGFISMVNSSKLQLGLGDCLAFVEHLVIFSCDNIVRWPVEEFRCLVRLQSLEIDSCSKLEGRGSSSEEFLPLPRLEMLEIQFCDSLLEVPKLPASLGVLDIRHCKSLVALPSNLGDLAKLRHLVLVMCSELKVLPGGMDGLTSLEQLEIYDCPGISKFPQGLLQRLPALKSLEIYCCPDLQRRCREGGEYFDLVFSIPDKRIPQPYEPETKKSMKSRLLPWCVGGSSSS</sequence>
<keyword evidence="4" id="KW-0547">Nucleotide-binding</keyword>
<keyword evidence="5" id="KW-0611">Plant defense</keyword>
<dbReference type="Pfam" id="PF18052">
    <property type="entry name" value="Rx_N"/>
    <property type="match status" value="1"/>
</dbReference>
<dbReference type="PANTHER" id="PTHR36766:SF64">
    <property type="entry name" value="OS12G0206100 PROTEIN"/>
    <property type="match status" value="1"/>
</dbReference>
<dbReference type="InterPro" id="IPR036388">
    <property type="entry name" value="WH-like_DNA-bd_sf"/>
</dbReference>
<feature type="domain" description="Disease resistance protein winged helix" evidence="10">
    <location>
        <begin position="429"/>
        <end position="508"/>
    </location>
</feature>
<evidence type="ECO:0000256" key="6">
    <source>
        <dbReference type="ARBA" id="ARBA00022840"/>
    </source>
</evidence>
<proteinExistence type="inferred from homology"/>
<dbReference type="InterPro" id="IPR042197">
    <property type="entry name" value="Apaf_helical"/>
</dbReference>
<feature type="domain" description="Disease resistance protein At4g27190-like leucine-rich repeats" evidence="9">
    <location>
        <begin position="996"/>
        <end position="1130"/>
    </location>
</feature>
<dbReference type="InterPro" id="IPR002182">
    <property type="entry name" value="NB-ARC"/>
</dbReference>
<dbReference type="Pfam" id="PF23247">
    <property type="entry name" value="LRR_RPS2"/>
    <property type="match status" value="1"/>
</dbReference>
<reference evidence="12 13" key="1">
    <citation type="submission" date="2018-04" db="EMBL/GenBank/DDBJ databases">
        <title>WGS assembly of Panicum hallii var. hallii HAL2.</title>
        <authorList>
            <person name="Lovell J."/>
            <person name="Jenkins J."/>
            <person name="Lowry D."/>
            <person name="Mamidi S."/>
            <person name="Sreedasyam A."/>
            <person name="Weng X."/>
            <person name="Barry K."/>
            <person name="Bonette J."/>
            <person name="Campitelli B."/>
            <person name="Daum C."/>
            <person name="Gordon S."/>
            <person name="Gould B."/>
            <person name="Lipzen A."/>
            <person name="MacQueen A."/>
            <person name="Palacio-Mejia J."/>
            <person name="Plott C."/>
            <person name="Shakirov E."/>
            <person name="Shu S."/>
            <person name="Yoshinaga Y."/>
            <person name="Zane M."/>
            <person name="Rokhsar D."/>
            <person name="Grimwood J."/>
            <person name="Schmutz J."/>
            <person name="Juenger T."/>
        </authorList>
    </citation>
    <scope>NUCLEOTIDE SEQUENCE [LARGE SCALE GENOMIC DNA]</scope>
    <source>
        <strain evidence="13">cv. HAL2</strain>
    </source>
</reference>
<dbReference type="Pfam" id="PF00931">
    <property type="entry name" value="NB-ARC"/>
    <property type="match status" value="1"/>
</dbReference>
<evidence type="ECO:0000256" key="5">
    <source>
        <dbReference type="ARBA" id="ARBA00022821"/>
    </source>
</evidence>
<keyword evidence="6" id="KW-0067">ATP-binding</keyword>
<gene>
    <name evidence="12" type="ORF">GQ55_6G270300</name>
</gene>
<dbReference type="InterPro" id="IPR056789">
    <property type="entry name" value="LRR_R13L1-DRL21"/>
</dbReference>
<evidence type="ECO:0000313" key="12">
    <source>
        <dbReference type="EMBL" id="PUZ52444.1"/>
    </source>
</evidence>
<comment type="similarity">
    <text evidence="1">Belongs to the disease resistance NB-LRR family.</text>
</comment>
<dbReference type="Gramene" id="PUZ52444">
    <property type="protein sequence ID" value="PUZ52444"/>
    <property type="gene ID" value="GQ55_6G270300"/>
</dbReference>
<dbReference type="InterPro" id="IPR027417">
    <property type="entry name" value="P-loop_NTPase"/>
</dbReference>
<evidence type="ECO:0000259" key="9">
    <source>
        <dbReference type="Pfam" id="PF23247"/>
    </source>
</evidence>
<dbReference type="InterPro" id="IPR058922">
    <property type="entry name" value="WHD_DRP"/>
</dbReference>
<evidence type="ECO:0000256" key="1">
    <source>
        <dbReference type="ARBA" id="ARBA00008894"/>
    </source>
</evidence>
<dbReference type="SUPFAM" id="SSF52540">
    <property type="entry name" value="P-loop containing nucleoside triphosphate hydrolases"/>
    <property type="match status" value="1"/>
</dbReference>
<feature type="domain" description="R13L1/DRL21-like LRR repeat region" evidence="11">
    <location>
        <begin position="682"/>
        <end position="812"/>
    </location>
</feature>
<dbReference type="Gene3D" id="1.10.8.430">
    <property type="entry name" value="Helical domain of apoptotic protease-activating factors"/>
    <property type="match status" value="1"/>
</dbReference>
<dbReference type="GO" id="GO:0009626">
    <property type="term" value="P:plant-type hypersensitive response"/>
    <property type="evidence" value="ECO:0007669"/>
    <property type="project" value="UniProtKB-ARBA"/>
</dbReference>
<dbReference type="Pfam" id="PF23559">
    <property type="entry name" value="WHD_DRP"/>
    <property type="match status" value="1"/>
</dbReference>
<dbReference type="InterPro" id="IPR041118">
    <property type="entry name" value="Rx_N"/>
</dbReference>
<dbReference type="GO" id="GO:0002758">
    <property type="term" value="P:innate immune response-activating signaling pathway"/>
    <property type="evidence" value="ECO:0007669"/>
    <property type="project" value="UniProtKB-ARBA"/>
</dbReference>
<evidence type="ECO:0000259" key="10">
    <source>
        <dbReference type="Pfam" id="PF23559"/>
    </source>
</evidence>
<dbReference type="Pfam" id="PF25019">
    <property type="entry name" value="LRR_R13L1-DRL21"/>
    <property type="match status" value="1"/>
</dbReference>
<dbReference type="Gene3D" id="1.20.5.4130">
    <property type="match status" value="1"/>
</dbReference>
<name>A0A2T7DA40_9POAL</name>
<dbReference type="GO" id="GO:0005524">
    <property type="term" value="F:ATP binding"/>
    <property type="evidence" value="ECO:0007669"/>
    <property type="project" value="UniProtKB-KW"/>
</dbReference>
<protein>
    <submittedName>
        <fullName evidence="12">Uncharacterized protein</fullName>
    </submittedName>
</protein>
<evidence type="ECO:0000256" key="2">
    <source>
        <dbReference type="ARBA" id="ARBA00022614"/>
    </source>
</evidence>
<dbReference type="SUPFAM" id="SSF52058">
    <property type="entry name" value="L domain-like"/>
    <property type="match status" value="1"/>
</dbReference>
<dbReference type="SUPFAM" id="SSF52047">
    <property type="entry name" value="RNI-like"/>
    <property type="match status" value="1"/>
</dbReference>
<dbReference type="Gene3D" id="1.10.10.10">
    <property type="entry name" value="Winged helix-like DNA-binding domain superfamily/Winged helix DNA-binding domain"/>
    <property type="match status" value="1"/>
</dbReference>
<dbReference type="EMBL" id="CM009754">
    <property type="protein sequence ID" value="PUZ52444.1"/>
    <property type="molecule type" value="Genomic_DNA"/>
</dbReference>
<keyword evidence="3" id="KW-0677">Repeat</keyword>
<dbReference type="AlphaFoldDB" id="A0A2T7DA40"/>
<organism evidence="12 13">
    <name type="scientific">Panicum hallii var. hallii</name>
    <dbReference type="NCBI Taxonomy" id="1504633"/>
    <lineage>
        <taxon>Eukaryota</taxon>
        <taxon>Viridiplantae</taxon>
        <taxon>Streptophyta</taxon>
        <taxon>Embryophyta</taxon>
        <taxon>Tracheophyta</taxon>
        <taxon>Spermatophyta</taxon>
        <taxon>Magnoliopsida</taxon>
        <taxon>Liliopsida</taxon>
        <taxon>Poales</taxon>
        <taxon>Poaceae</taxon>
        <taxon>PACMAD clade</taxon>
        <taxon>Panicoideae</taxon>
        <taxon>Panicodae</taxon>
        <taxon>Paniceae</taxon>
        <taxon>Panicinae</taxon>
        <taxon>Panicum</taxon>
        <taxon>Panicum sect. Panicum</taxon>
    </lineage>
</organism>
<dbReference type="Proteomes" id="UP000244336">
    <property type="component" value="Chromosome 6"/>
</dbReference>
<feature type="domain" description="NB-ARC" evidence="7">
    <location>
        <begin position="181"/>
        <end position="349"/>
    </location>
</feature>
<evidence type="ECO:0000313" key="13">
    <source>
        <dbReference type="Proteomes" id="UP000244336"/>
    </source>
</evidence>
<dbReference type="FunFam" id="1.10.10.10:FF:000322">
    <property type="entry name" value="Probable disease resistance protein At1g63360"/>
    <property type="match status" value="1"/>
</dbReference>
<dbReference type="PRINTS" id="PR00364">
    <property type="entry name" value="DISEASERSIST"/>
</dbReference>
<dbReference type="FunFam" id="1.10.8.430:FF:000003">
    <property type="entry name" value="Probable disease resistance protein At5g66910"/>
    <property type="match status" value="1"/>
</dbReference>
<dbReference type="InterPro" id="IPR057135">
    <property type="entry name" value="At4g27190-like_LRR"/>
</dbReference>
<evidence type="ECO:0000259" key="11">
    <source>
        <dbReference type="Pfam" id="PF25019"/>
    </source>
</evidence>
<accession>A0A2T7DA40</accession>
<dbReference type="Gene3D" id="3.40.50.300">
    <property type="entry name" value="P-loop containing nucleotide triphosphate hydrolases"/>
    <property type="match status" value="1"/>
</dbReference>
<dbReference type="PANTHER" id="PTHR36766">
    <property type="entry name" value="PLANT BROAD-SPECTRUM MILDEW RESISTANCE PROTEIN RPW8"/>
    <property type="match status" value="1"/>
</dbReference>
<evidence type="ECO:0000259" key="8">
    <source>
        <dbReference type="Pfam" id="PF18052"/>
    </source>
</evidence>
<evidence type="ECO:0000256" key="3">
    <source>
        <dbReference type="ARBA" id="ARBA00022737"/>
    </source>
</evidence>
<keyword evidence="13" id="KW-1185">Reference proteome</keyword>
<feature type="domain" description="Disease resistance N-terminal" evidence="8">
    <location>
        <begin position="9"/>
        <end position="101"/>
    </location>
</feature>
<evidence type="ECO:0000256" key="4">
    <source>
        <dbReference type="ARBA" id="ARBA00022741"/>
    </source>
</evidence>
<dbReference type="InterPro" id="IPR032675">
    <property type="entry name" value="LRR_dom_sf"/>
</dbReference>
<evidence type="ECO:0000259" key="7">
    <source>
        <dbReference type="Pfam" id="PF00931"/>
    </source>
</evidence>
<dbReference type="GO" id="GO:0042742">
    <property type="term" value="P:defense response to bacterium"/>
    <property type="evidence" value="ECO:0007669"/>
    <property type="project" value="UniProtKB-ARBA"/>
</dbReference>